<reference evidence="2 3" key="1">
    <citation type="submission" date="2024-06" db="EMBL/GenBank/DDBJ databases">
        <title>The Natural Products Discovery Center: Release of the First 8490 Sequenced Strains for Exploring Actinobacteria Biosynthetic Diversity.</title>
        <authorList>
            <person name="Kalkreuter E."/>
            <person name="Kautsar S.A."/>
            <person name="Yang D."/>
            <person name="Bader C.D."/>
            <person name="Teijaro C.N."/>
            <person name="Fluegel L."/>
            <person name="Davis C.M."/>
            <person name="Simpson J.R."/>
            <person name="Lauterbach L."/>
            <person name="Steele A.D."/>
            <person name="Gui C."/>
            <person name="Meng S."/>
            <person name="Li G."/>
            <person name="Viehrig K."/>
            <person name="Ye F."/>
            <person name="Su P."/>
            <person name="Kiefer A.F."/>
            <person name="Nichols A."/>
            <person name="Cepeda A.J."/>
            <person name="Yan W."/>
            <person name="Fan B."/>
            <person name="Jiang Y."/>
            <person name="Adhikari A."/>
            <person name="Zheng C.-J."/>
            <person name="Schuster L."/>
            <person name="Cowan T.M."/>
            <person name="Smanski M.J."/>
            <person name="Chevrette M.G."/>
            <person name="De Carvalho L.P.S."/>
            <person name="Shen B."/>
        </authorList>
    </citation>
    <scope>NUCLEOTIDE SEQUENCE [LARGE SCALE GENOMIC DNA]</scope>
    <source>
        <strain evidence="2 3">NPDC046838</strain>
    </source>
</reference>
<comment type="caution">
    <text evidence="2">The sequence shown here is derived from an EMBL/GenBank/DDBJ whole genome shotgun (WGS) entry which is preliminary data.</text>
</comment>
<sequence length="290" mass="31229">MSGDGPSGDGRTGRGRPGRRRTGRGRAESGRPGDGTGSAADSAGGPGGTGKPFEIVRELEVEGSPAQLWAALTTGTGGWLWPMEYEPREGGAAPSGATVTRWDPPHRLTARVEDPDGLPGRPLNQVDHLIEPRDGGRRSWLRHVHTGIFTGDWDTRYDGVVKHTDFHLHTLGQYMAYFEGRPVTYSALTGPSASTAPDAFVRLGRALGLPDDATDGARVRAQAAGGELNAVIDFRSRYFIGLRADETLHRFYGRNHFGAPVGISIHDFGAHADAKGTELAWQDWLDHLYG</sequence>
<proteinExistence type="predicted"/>
<gene>
    <name evidence="2" type="ORF">ABZ921_20450</name>
</gene>
<feature type="compositionally biased region" description="Basic residues" evidence="1">
    <location>
        <begin position="13"/>
        <end position="24"/>
    </location>
</feature>
<evidence type="ECO:0000256" key="1">
    <source>
        <dbReference type="SAM" id="MobiDB-lite"/>
    </source>
</evidence>
<organism evidence="2 3">
    <name type="scientific">Streptomyces atriruber</name>
    <dbReference type="NCBI Taxonomy" id="545121"/>
    <lineage>
        <taxon>Bacteria</taxon>
        <taxon>Bacillati</taxon>
        <taxon>Actinomycetota</taxon>
        <taxon>Actinomycetes</taxon>
        <taxon>Kitasatosporales</taxon>
        <taxon>Streptomycetaceae</taxon>
        <taxon>Streptomyces</taxon>
    </lineage>
</organism>
<evidence type="ECO:0000313" key="3">
    <source>
        <dbReference type="Proteomes" id="UP001551176"/>
    </source>
</evidence>
<dbReference type="Proteomes" id="UP001551176">
    <property type="component" value="Unassembled WGS sequence"/>
</dbReference>
<feature type="compositionally biased region" description="Gly residues" evidence="1">
    <location>
        <begin position="1"/>
        <end position="10"/>
    </location>
</feature>
<dbReference type="SUPFAM" id="SSF55961">
    <property type="entry name" value="Bet v1-like"/>
    <property type="match status" value="1"/>
</dbReference>
<dbReference type="RefSeq" id="WP_359350959.1">
    <property type="nucleotide sequence ID" value="NZ_JBEYXV010000010.1"/>
</dbReference>
<dbReference type="EMBL" id="JBEYXV010000010">
    <property type="protein sequence ID" value="MEU6823007.1"/>
    <property type="molecule type" value="Genomic_DNA"/>
</dbReference>
<dbReference type="InterPro" id="IPR023393">
    <property type="entry name" value="START-like_dom_sf"/>
</dbReference>
<keyword evidence="3" id="KW-1185">Reference proteome</keyword>
<protein>
    <submittedName>
        <fullName evidence="2">SRPBCC domain-containing protein</fullName>
    </submittedName>
</protein>
<dbReference type="Gene3D" id="3.30.530.20">
    <property type="match status" value="1"/>
</dbReference>
<evidence type="ECO:0000313" key="2">
    <source>
        <dbReference type="EMBL" id="MEU6823007.1"/>
    </source>
</evidence>
<name>A0ABV3BRU0_9ACTN</name>
<accession>A0ABV3BRU0</accession>
<feature type="region of interest" description="Disordered" evidence="1">
    <location>
        <begin position="1"/>
        <end position="52"/>
    </location>
</feature>